<proteinExistence type="inferred from homology"/>
<gene>
    <name evidence="8" type="ORF">ONB1V03_LOCUS4585</name>
</gene>
<accession>A0A7R9QFT0</accession>
<dbReference type="InterPro" id="IPR037036">
    <property type="entry name" value="PDED_dom_sf"/>
</dbReference>
<dbReference type="Proteomes" id="UP000728032">
    <property type="component" value="Unassembled WGS sequence"/>
</dbReference>
<dbReference type="Pfam" id="PF05351">
    <property type="entry name" value="GMP_PDE_delta"/>
    <property type="match status" value="1"/>
</dbReference>
<evidence type="ECO:0000313" key="8">
    <source>
        <dbReference type="EMBL" id="CAD7644282.1"/>
    </source>
</evidence>
<reference evidence="8" key="1">
    <citation type="submission" date="2020-11" db="EMBL/GenBank/DDBJ databases">
        <authorList>
            <person name="Tran Van P."/>
        </authorList>
    </citation>
    <scope>NUCLEOTIDE SEQUENCE</scope>
</reference>
<name>A0A7R9QFT0_9ACAR</name>
<evidence type="ECO:0000256" key="6">
    <source>
        <dbReference type="ARBA" id="ARBA00022535"/>
    </source>
</evidence>
<comment type="subcellular location">
    <subcellularLocation>
        <location evidence="1">Cytoplasm</location>
    </subcellularLocation>
</comment>
<evidence type="ECO:0000259" key="7">
    <source>
        <dbReference type="Pfam" id="PF05351"/>
    </source>
</evidence>
<sequence>MYRLTTNRFIHFYANTLQSFVLKGRPVCLAVNAYHNSQYTTPSQSLSADILRNADRTVTKSLADLRDKRLQQMKRSIPSGDQDVLSEAIIKSATVDQLLELVSMHVNVMNNRHLSDVFESLHDIIRMSDNYNDHCLKILSSKEFSQLCNQSIKRMRFFQTSDLLTTLKCLVLLRLSPNTAIVKSLLQMIRQLINDFSLNEIIFLDFLLNRRLIQSDDAVNESEVVDNFDSVAIDDHKSHRKQTIVPLMEALKLAIPLVLQLKIESKELDFDDIDLVVKCLRTVAKHNLKDEVVNRLTTAISHNIPELSISQMFSVIASLIWVSSPNSNMRSGLVDRVVNQCLDRVTAPGIVIPNNTSYNFIVSLITHKTRRDFYHNGLYEMVANLIIQNPTKMHISKATGVLWALTKHSHVHYGLLDFMSDKIAARDPELIVTAKTSFTNILSAFSLPSNYKPNDPNSELVYKTILESNHVKLCKEKTQFLLFKMLRHFFVLKYYPKQEIFEWFDKYFNEALTSSTVIGVRIEFLDTIRVLYQGLCLESDITDCEDFKLKLKPFVEELVEFETKEFEDSCKSETLEFALSQGLGGKQYFASNLFTDFGHLVDHVIVMRKGGYPVPIINKDEKLTYISQLDIPSDAKILGIIPLTYKDFCREPNIKKGETDFRLRTLKSCGIIPITIHVDGWEALSEMEKIPRLQTQYIQPFIRLSHRYHSSNLSQPSLRVCLVIVSPQMPSKAEDILSGFRVNWMNLRDADNGRIIWEESTDLSKPDQEHEARVPKSILKCRAVSREINFSSVEAMEKFRLEQRVLFKGKCLEEWFFEFGYVIPNSTNTWQSLIEAAPESQMMPANVLNGNVIIETKFFDDDLLVSTSKVRLFYI</sequence>
<dbReference type="PANTHER" id="PTHR12976">
    <property type="entry name" value="RETINAL ROD RHODOPSIN-SENSITIVE CGMP 3',5'-CYCLIC PHOSPHODIESTERASE DELTA-SUBUNIT"/>
    <property type="match status" value="1"/>
</dbReference>
<evidence type="ECO:0000256" key="5">
    <source>
        <dbReference type="ARBA" id="ARBA00022490"/>
    </source>
</evidence>
<dbReference type="InterPro" id="IPR008015">
    <property type="entry name" value="PDED_dom"/>
</dbReference>
<dbReference type="GO" id="GO:0005737">
    <property type="term" value="C:cytoplasm"/>
    <property type="evidence" value="ECO:0007669"/>
    <property type="project" value="UniProtKB-SubCell"/>
</dbReference>
<evidence type="ECO:0000313" key="9">
    <source>
        <dbReference type="Proteomes" id="UP000728032"/>
    </source>
</evidence>
<keyword evidence="9" id="KW-1185">Reference proteome</keyword>
<dbReference type="FunFam" id="2.70.50.40:FF:000002">
    <property type="entry name" value="Retinal rod rhodopsin-sensitive cGMP 3',5'-cyclic phosphodiesterase subunit delta"/>
    <property type="match status" value="1"/>
</dbReference>
<protein>
    <recommendedName>
        <fullName evidence="4">Probable cGMP 3',5'-cyclic phosphodiesterase subunit delta</fullName>
    </recommendedName>
</protein>
<dbReference type="SUPFAM" id="SSF81296">
    <property type="entry name" value="E set domains"/>
    <property type="match status" value="1"/>
</dbReference>
<dbReference type="EMBL" id="OC916440">
    <property type="protein sequence ID" value="CAD7644282.1"/>
    <property type="molecule type" value="Genomic_DNA"/>
</dbReference>
<keyword evidence="5" id="KW-0963">Cytoplasm</keyword>
<dbReference type="AlphaFoldDB" id="A0A7R9QFT0"/>
<dbReference type="EMBL" id="CAJPVJ010001615">
    <property type="protein sequence ID" value="CAG2165039.1"/>
    <property type="molecule type" value="Genomic_DNA"/>
</dbReference>
<dbReference type="PANTHER" id="PTHR12976:SF0">
    <property type="entry name" value="RETINAL ROD RHODOPSIN-SENSITIVE CGMP 3',5'-CYCLIC PHOSPHODIESTERASE SUBUNIT DELTA"/>
    <property type="match status" value="1"/>
</dbReference>
<feature type="domain" description="GMP phosphodiesterase delta subunit" evidence="7">
    <location>
        <begin position="734"/>
        <end position="874"/>
    </location>
</feature>
<dbReference type="InterPro" id="IPR014756">
    <property type="entry name" value="Ig_E-set"/>
</dbReference>
<comment type="similarity">
    <text evidence="2">Belongs to the PDE6D/unc-119 family.</text>
</comment>
<evidence type="ECO:0000256" key="3">
    <source>
        <dbReference type="ARBA" id="ARBA00011454"/>
    </source>
</evidence>
<dbReference type="Gene3D" id="2.70.50.40">
    <property type="entry name" value="GMP phosphodiesterase, delta subunit"/>
    <property type="match status" value="1"/>
</dbReference>
<evidence type="ECO:0000256" key="2">
    <source>
        <dbReference type="ARBA" id="ARBA00008102"/>
    </source>
</evidence>
<evidence type="ECO:0000256" key="1">
    <source>
        <dbReference type="ARBA" id="ARBA00004496"/>
    </source>
</evidence>
<comment type="subunit">
    <text evidence="3">Interacts with Pde6.</text>
</comment>
<dbReference type="OrthoDB" id="10248777at2759"/>
<keyword evidence="6" id="KW-0140">cGMP</keyword>
<organism evidence="8">
    <name type="scientific">Oppiella nova</name>
    <dbReference type="NCBI Taxonomy" id="334625"/>
    <lineage>
        <taxon>Eukaryota</taxon>
        <taxon>Metazoa</taxon>
        <taxon>Ecdysozoa</taxon>
        <taxon>Arthropoda</taxon>
        <taxon>Chelicerata</taxon>
        <taxon>Arachnida</taxon>
        <taxon>Acari</taxon>
        <taxon>Acariformes</taxon>
        <taxon>Sarcoptiformes</taxon>
        <taxon>Oribatida</taxon>
        <taxon>Brachypylina</taxon>
        <taxon>Oppioidea</taxon>
        <taxon>Oppiidae</taxon>
        <taxon>Oppiella</taxon>
    </lineage>
</organism>
<evidence type="ECO:0000256" key="4">
    <source>
        <dbReference type="ARBA" id="ARBA00015476"/>
    </source>
</evidence>